<evidence type="ECO:0000259" key="3">
    <source>
        <dbReference type="Pfam" id="PF01557"/>
    </source>
</evidence>
<dbReference type="InterPro" id="IPR011234">
    <property type="entry name" value="Fumarylacetoacetase-like_C"/>
</dbReference>
<evidence type="ECO:0000256" key="2">
    <source>
        <dbReference type="ARBA" id="ARBA00022723"/>
    </source>
</evidence>
<dbReference type="RefSeq" id="WP_034631718.1">
    <property type="nucleotide sequence ID" value="NZ_JRJU01000028.1"/>
</dbReference>
<dbReference type="eggNOG" id="COG0179">
    <property type="taxonomic scope" value="Bacteria"/>
</dbReference>
<dbReference type="STRING" id="333138.LQ50_18625"/>
<dbReference type="Pfam" id="PF01557">
    <property type="entry name" value="FAA_hydrolase"/>
    <property type="match status" value="1"/>
</dbReference>
<accession>A0A0B0I8N0</accession>
<dbReference type="Gene3D" id="3.90.850.10">
    <property type="entry name" value="Fumarylacetoacetase-like, C-terminal domain"/>
    <property type="match status" value="1"/>
</dbReference>
<dbReference type="SUPFAM" id="SSF56529">
    <property type="entry name" value="FAH"/>
    <property type="match status" value="1"/>
</dbReference>
<keyword evidence="5" id="KW-1185">Reference proteome</keyword>
<dbReference type="Proteomes" id="UP000030832">
    <property type="component" value="Unassembled WGS sequence"/>
</dbReference>
<evidence type="ECO:0000313" key="4">
    <source>
        <dbReference type="EMBL" id="KHF38843.1"/>
    </source>
</evidence>
<dbReference type="GO" id="GO:0016787">
    <property type="term" value="F:hydrolase activity"/>
    <property type="evidence" value="ECO:0007669"/>
    <property type="project" value="UniProtKB-KW"/>
</dbReference>
<dbReference type="GO" id="GO:0046872">
    <property type="term" value="F:metal ion binding"/>
    <property type="evidence" value="ECO:0007669"/>
    <property type="project" value="UniProtKB-KW"/>
</dbReference>
<evidence type="ECO:0000313" key="5">
    <source>
        <dbReference type="Proteomes" id="UP000030832"/>
    </source>
</evidence>
<dbReference type="PANTHER" id="PTHR42796">
    <property type="entry name" value="FUMARYLACETOACETATE HYDROLASE DOMAIN-CONTAINING PROTEIN 2A-RELATED"/>
    <property type="match status" value="1"/>
</dbReference>
<gene>
    <name evidence="4" type="ORF">LQ50_18625</name>
</gene>
<reference evidence="4 5" key="1">
    <citation type="submission" date="2014-09" db="EMBL/GenBank/DDBJ databases">
        <title>Genome sequencing and annotation of Bacillus Okhensis strain Kh10-101T.</title>
        <authorList>
            <person name="Prakash J.S."/>
        </authorList>
    </citation>
    <scope>NUCLEOTIDE SEQUENCE [LARGE SCALE GENOMIC DNA]</scope>
    <source>
        <strain evidence="5">Kh10-101T</strain>
    </source>
</reference>
<evidence type="ECO:0000256" key="1">
    <source>
        <dbReference type="ARBA" id="ARBA00010211"/>
    </source>
</evidence>
<dbReference type="InterPro" id="IPR051121">
    <property type="entry name" value="FAH"/>
</dbReference>
<proteinExistence type="inferred from homology"/>
<sequence length="305" mass="33879">MRFVTYEVEGKTCFGVKLEDSVIDVAKLSKDHNGVVPAFLKDMKSFIQAGNEAFQYVTELLTQFEVNGTVDPRVIRKVEDVRLLAPIENPGKVVCVGNNYMDHCLEQNVDPPKQPLIFSKWPSCIIANGEEIELPEESQQVDFEAELAVVIGKKGKLISEDEAEDYIFGYTILNDVSARDVQFGDGQWVRGKSFDTFAPLGPVLVSKGEIADPHDLNIKLHVNGEVLQDSNTKHMIFSIPYIISYLSRGFTFEPGDIIATGTPHGVGVFRNPQVFLKDKDVCTINIDQVGTLQNIVKKKQTGSVD</sequence>
<dbReference type="OrthoDB" id="9805307at2"/>
<dbReference type="GO" id="GO:0019752">
    <property type="term" value="P:carboxylic acid metabolic process"/>
    <property type="evidence" value="ECO:0007669"/>
    <property type="project" value="UniProtKB-ARBA"/>
</dbReference>
<dbReference type="InterPro" id="IPR036663">
    <property type="entry name" value="Fumarylacetoacetase_C_sf"/>
</dbReference>
<keyword evidence="2" id="KW-0479">Metal-binding</keyword>
<organism evidence="4 5">
    <name type="scientific">Halalkalibacter okhensis</name>
    <dbReference type="NCBI Taxonomy" id="333138"/>
    <lineage>
        <taxon>Bacteria</taxon>
        <taxon>Bacillati</taxon>
        <taxon>Bacillota</taxon>
        <taxon>Bacilli</taxon>
        <taxon>Bacillales</taxon>
        <taxon>Bacillaceae</taxon>
        <taxon>Halalkalibacter</taxon>
    </lineage>
</organism>
<dbReference type="GO" id="GO:0016853">
    <property type="term" value="F:isomerase activity"/>
    <property type="evidence" value="ECO:0007669"/>
    <property type="project" value="UniProtKB-ARBA"/>
</dbReference>
<dbReference type="PANTHER" id="PTHR42796:SF4">
    <property type="entry name" value="FUMARYLACETOACETATE HYDROLASE DOMAIN-CONTAINING PROTEIN 2A"/>
    <property type="match status" value="1"/>
</dbReference>
<dbReference type="FunFam" id="3.90.850.10:FF:000002">
    <property type="entry name" value="2-hydroxyhepta-2,4-diene-1,7-dioate isomerase"/>
    <property type="match status" value="1"/>
</dbReference>
<protein>
    <submittedName>
        <fullName evidence="4">Fumarylacetoacetate hydrolase</fullName>
    </submittedName>
</protein>
<feature type="domain" description="Fumarylacetoacetase-like C-terminal" evidence="3">
    <location>
        <begin position="92"/>
        <end position="296"/>
    </location>
</feature>
<name>A0A0B0I8N0_9BACI</name>
<dbReference type="AlphaFoldDB" id="A0A0B0I8N0"/>
<comment type="caution">
    <text evidence="4">The sequence shown here is derived from an EMBL/GenBank/DDBJ whole genome shotgun (WGS) entry which is preliminary data.</text>
</comment>
<dbReference type="EMBL" id="JRJU01000028">
    <property type="protein sequence ID" value="KHF38843.1"/>
    <property type="molecule type" value="Genomic_DNA"/>
</dbReference>
<keyword evidence="4" id="KW-0378">Hydrolase</keyword>
<comment type="similarity">
    <text evidence="1">Belongs to the FAH family.</text>
</comment>